<dbReference type="Gene3D" id="1.20.5.440">
    <property type="entry name" value="ATP synthase delta/epsilon subunit, C-terminal domain"/>
    <property type="match status" value="1"/>
</dbReference>
<comment type="similarity">
    <text evidence="2">Belongs to the ATPase epsilon chain family.</text>
</comment>
<comment type="subcellular location">
    <subcellularLocation>
        <location evidence="1">Mitochondrion inner membrane</location>
    </subcellularLocation>
</comment>
<evidence type="ECO:0000256" key="4">
    <source>
        <dbReference type="ARBA" id="ARBA00022781"/>
    </source>
</evidence>
<evidence type="ECO:0000256" key="6">
    <source>
        <dbReference type="ARBA" id="ARBA00022946"/>
    </source>
</evidence>
<keyword evidence="11" id="KW-0066">ATP synthesis</keyword>
<evidence type="ECO:0000256" key="7">
    <source>
        <dbReference type="ARBA" id="ARBA00023065"/>
    </source>
</evidence>
<keyword evidence="7" id="KW-0406">Ion transport</keyword>
<gene>
    <name evidence="14" type="primary">LOC100372177</name>
</gene>
<dbReference type="InterPro" id="IPR036771">
    <property type="entry name" value="ATPsynth_dsu/esu_N"/>
</dbReference>
<dbReference type="GeneID" id="100372177"/>
<dbReference type="InterPro" id="IPR001469">
    <property type="entry name" value="ATP_synth_F1_dsu/esu"/>
</dbReference>
<dbReference type="SUPFAM" id="SSF46604">
    <property type="entry name" value="Epsilon subunit of F1F0-ATP synthase C-terminal domain"/>
    <property type="match status" value="1"/>
</dbReference>
<reference evidence="14" key="1">
    <citation type="submission" date="2025-08" db="UniProtKB">
        <authorList>
            <consortium name="RefSeq"/>
        </authorList>
    </citation>
    <scope>IDENTIFICATION</scope>
    <source>
        <tissue evidence="14">Testes</tissue>
    </source>
</reference>
<evidence type="ECO:0000313" key="14">
    <source>
        <dbReference type="RefSeq" id="XP_002737363.1"/>
    </source>
</evidence>
<keyword evidence="6" id="KW-0809">Transit peptide</keyword>
<dbReference type="SUPFAM" id="SSF51344">
    <property type="entry name" value="Epsilon subunit of F1F0-ATP synthase N-terminal domain"/>
    <property type="match status" value="1"/>
</dbReference>
<keyword evidence="10" id="KW-0139">CF(1)</keyword>
<dbReference type="InterPro" id="IPR020546">
    <property type="entry name" value="ATP_synth_F1_dsu/esu_N"/>
</dbReference>
<dbReference type="PANTHER" id="PTHR13822:SF7">
    <property type="entry name" value="ATP SYNTHASE SUBUNIT DELTA, MITOCHONDRIAL"/>
    <property type="match status" value="1"/>
</dbReference>
<dbReference type="Gene3D" id="2.60.15.10">
    <property type="entry name" value="F0F1 ATP synthase delta/epsilon subunit, N-terminal"/>
    <property type="match status" value="1"/>
</dbReference>
<evidence type="ECO:0000256" key="9">
    <source>
        <dbReference type="ARBA" id="ARBA00023136"/>
    </source>
</evidence>
<proteinExistence type="inferred from homology"/>
<dbReference type="Proteomes" id="UP000694865">
    <property type="component" value="Unplaced"/>
</dbReference>
<evidence type="ECO:0000256" key="10">
    <source>
        <dbReference type="ARBA" id="ARBA00023196"/>
    </source>
</evidence>
<name>A0ABM0GU21_SACKO</name>
<keyword evidence="3" id="KW-0813">Transport</keyword>
<dbReference type="HAMAP" id="MF_00530">
    <property type="entry name" value="ATP_synth_epsil_bac"/>
    <property type="match status" value="1"/>
</dbReference>
<keyword evidence="5" id="KW-0999">Mitochondrion inner membrane</keyword>
<evidence type="ECO:0000259" key="12">
    <source>
        <dbReference type="Pfam" id="PF02823"/>
    </source>
</evidence>
<evidence type="ECO:0000256" key="1">
    <source>
        <dbReference type="ARBA" id="ARBA00004273"/>
    </source>
</evidence>
<protein>
    <submittedName>
        <fullName evidence="14">ATP synthase subunit delta, mitochondrial-like</fullName>
    </submittedName>
</protein>
<evidence type="ECO:0000256" key="3">
    <source>
        <dbReference type="ARBA" id="ARBA00022448"/>
    </source>
</evidence>
<sequence>MSLLRTLSRLPRSLNYFRPIAGVQTVRRYAEEALAPSQMSFTFATPSEVYYNEADVKQVDVPSTTGDFGILAQHVPVLSVLRPGCVVVYDNDGNTEKYFVSSGTITVNDDSSVQLLAEEATPIDQIDRQAAETGLSKAQQDLQSSTTDLAKAEAQISLELHEALLKALEK</sequence>
<evidence type="ECO:0000256" key="8">
    <source>
        <dbReference type="ARBA" id="ARBA00023128"/>
    </source>
</evidence>
<evidence type="ECO:0000313" key="13">
    <source>
        <dbReference type="Proteomes" id="UP000694865"/>
    </source>
</evidence>
<evidence type="ECO:0000256" key="2">
    <source>
        <dbReference type="ARBA" id="ARBA00005712"/>
    </source>
</evidence>
<accession>A0ABM0GU21</accession>
<evidence type="ECO:0000256" key="5">
    <source>
        <dbReference type="ARBA" id="ARBA00022792"/>
    </source>
</evidence>
<evidence type="ECO:0000256" key="11">
    <source>
        <dbReference type="ARBA" id="ARBA00023310"/>
    </source>
</evidence>
<dbReference type="Pfam" id="PF02823">
    <property type="entry name" value="ATP-synt_DE_N"/>
    <property type="match status" value="1"/>
</dbReference>
<dbReference type="PANTHER" id="PTHR13822">
    <property type="entry name" value="ATP SYNTHASE DELTA/EPSILON CHAIN"/>
    <property type="match status" value="1"/>
</dbReference>
<dbReference type="NCBIfam" id="TIGR01216">
    <property type="entry name" value="ATP_synt_epsi"/>
    <property type="match status" value="1"/>
</dbReference>
<keyword evidence="13" id="KW-1185">Reference proteome</keyword>
<dbReference type="InterPro" id="IPR036794">
    <property type="entry name" value="ATP_F1_dsu/esu_C_sf"/>
</dbReference>
<organism evidence="13 14">
    <name type="scientific">Saccoglossus kowalevskii</name>
    <name type="common">Acorn worm</name>
    <dbReference type="NCBI Taxonomy" id="10224"/>
    <lineage>
        <taxon>Eukaryota</taxon>
        <taxon>Metazoa</taxon>
        <taxon>Hemichordata</taxon>
        <taxon>Enteropneusta</taxon>
        <taxon>Harrimaniidae</taxon>
        <taxon>Saccoglossus</taxon>
    </lineage>
</organism>
<keyword evidence="9" id="KW-0472">Membrane</keyword>
<keyword evidence="4" id="KW-0375">Hydrogen ion transport</keyword>
<feature type="domain" description="ATP synthase F1 complex delta/epsilon subunit N-terminal" evidence="12">
    <location>
        <begin position="39"/>
        <end position="120"/>
    </location>
</feature>
<dbReference type="RefSeq" id="XP_002737363.1">
    <property type="nucleotide sequence ID" value="XM_002737317.2"/>
</dbReference>
<dbReference type="CDD" id="cd12152">
    <property type="entry name" value="F1-ATPase_delta"/>
    <property type="match status" value="1"/>
</dbReference>
<keyword evidence="8" id="KW-0496">Mitochondrion</keyword>